<organism evidence="2 3">
    <name type="scientific">Aestuariispira insulae</name>
    <dbReference type="NCBI Taxonomy" id="1461337"/>
    <lineage>
        <taxon>Bacteria</taxon>
        <taxon>Pseudomonadati</taxon>
        <taxon>Pseudomonadota</taxon>
        <taxon>Alphaproteobacteria</taxon>
        <taxon>Rhodospirillales</taxon>
        <taxon>Kiloniellaceae</taxon>
        <taxon>Aestuariispira</taxon>
    </lineage>
</organism>
<evidence type="ECO:0000313" key="2">
    <source>
        <dbReference type="EMBL" id="RED47658.1"/>
    </source>
</evidence>
<dbReference type="OrthoDB" id="9794917at2"/>
<dbReference type="InterPro" id="IPR037523">
    <property type="entry name" value="VOC_core"/>
</dbReference>
<dbReference type="PROSITE" id="PS51819">
    <property type="entry name" value="VOC"/>
    <property type="match status" value="1"/>
</dbReference>
<comment type="caution">
    <text evidence="2">The sequence shown here is derived from an EMBL/GenBank/DDBJ whole genome shotgun (WGS) entry which is preliminary data.</text>
</comment>
<dbReference type="PANTHER" id="PTHR36437:SF2">
    <property type="entry name" value="GLYOXALASE_BLEOMYCIN RESISTANCE PROTEIN_DIOXYGENASE"/>
    <property type="match status" value="1"/>
</dbReference>
<dbReference type="PANTHER" id="PTHR36437">
    <property type="entry name" value="GLYOXALASE/BLEOMYCIN RESISTANCE PROTEIN/DIOXYGENASE"/>
    <property type="match status" value="1"/>
</dbReference>
<keyword evidence="2" id="KW-0456">Lyase</keyword>
<dbReference type="Gene3D" id="3.10.180.10">
    <property type="entry name" value="2,3-Dihydroxybiphenyl 1,2-Dioxygenase, domain 1"/>
    <property type="match status" value="1"/>
</dbReference>
<dbReference type="GO" id="GO:0016829">
    <property type="term" value="F:lyase activity"/>
    <property type="evidence" value="ECO:0007669"/>
    <property type="project" value="UniProtKB-KW"/>
</dbReference>
<evidence type="ECO:0000259" key="1">
    <source>
        <dbReference type="PROSITE" id="PS51819"/>
    </source>
</evidence>
<gene>
    <name evidence="2" type="ORF">DFP90_10922</name>
</gene>
<keyword evidence="2" id="KW-0560">Oxidoreductase</keyword>
<keyword evidence="2" id="KW-0223">Dioxygenase</keyword>
<sequence length="127" mass="13906">MKIATVALLVPDYDEGIAFYVDKLGFDLLEDTQIGPGKRWIRVAPKGAETALVLTKTTKPEQQAALGRQTGGGVGFFLQTDDFAQTHADFLKAGVAFREKPRKEPYGTVAVFSDPWGTCWDLIEPTS</sequence>
<dbReference type="GO" id="GO:0051213">
    <property type="term" value="F:dioxygenase activity"/>
    <property type="evidence" value="ECO:0007669"/>
    <property type="project" value="UniProtKB-KW"/>
</dbReference>
<dbReference type="RefSeq" id="WP_115937816.1">
    <property type="nucleotide sequence ID" value="NZ_QRDW01000009.1"/>
</dbReference>
<proteinExistence type="predicted"/>
<dbReference type="InterPro" id="IPR029068">
    <property type="entry name" value="Glyas_Bleomycin-R_OHBP_Dase"/>
</dbReference>
<dbReference type="InterPro" id="IPR004360">
    <property type="entry name" value="Glyas_Fos-R_dOase_dom"/>
</dbReference>
<reference evidence="2 3" key="1">
    <citation type="submission" date="2018-07" db="EMBL/GenBank/DDBJ databases">
        <title>Genomic Encyclopedia of Type Strains, Phase III (KMG-III): the genomes of soil and plant-associated and newly described type strains.</title>
        <authorList>
            <person name="Whitman W."/>
        </authorList>
    </citation>
    <scope>NUCLEOTIDE SEQUENCE [LARGE SCALE GENOMIC DNA]</scope>
    <source>
        <strain evidence="2 3">CECT 8488</strain>
    </source>
</reference>
<protein>
    <submittedName>
        <fullName evidence="2">Catechol 2,3-dioxygenase-like lactoylglutathione lyase family enzyme</fullName>
    </submittedName>
</protein>
<evidence type="ECO:0000313" key="3">
    <source>
        <dbReference type="Proteomes" id="UP000256845"/>
    </source>
</evidence>
<feature type="domain" description="VOC" evidence="1">
    <location>
        <begin position="2"/>
        <end position="125"/>
    </location>
</feature>
<accession>A0A3D9HDW7</accession>
<dbReference type="Proteomes" id="UP000256845">
    <property type="component" value="Unassembled WGS sequence"/>
</dbReference>
<dbReference type="EMBL" id="QRDW01000009">
    <property type="protein sequence ID" value="RED47658.1"/>
    <property type="molecule type" value="Genomic_DNA"/>
</dbReference>
<dbReference type="SUPFAM" id="SSF54593">
    <property type="entry name" value="Glyoxalase/Bleomycin resistance protein/Dihydroxybiphenyl dioxygenase"/>
    <property type="match status" value="1"/>
</dbReference>
<dbReference type="AlphaFoldDB" id="A0A3D9HDW7"/>
<keyword evidence="3" id="KW-1185">Reference proteome</keyword>
<dbReference type="Pfam" id="PF00903">
    <property type="entry name" value="Glyoxalase"/>
    <property type="match status" value="1"/>
</dbReference>
<name>A0A3D9HDW7_9PROT</name>